<protein>
    <submittedName>
        <fullName evidence="1">Wrn protein</fullName>
    </submittedName>
</protein>
<evidence type="ECO:0000313" key="2">
    <source>
        <dbReference type="Proteomes" id="UP000649617"/>
    </source>
</evidence>
<comment type="caution">
    <text evidence="1">The sequence shown here is derived from an EMBL/GenBank/DDBJ whole genome shotgun (WGS) entry which is preliminary data.</text>
</comment>
<accession>A0A812XSC6</accession>
<sequence>MQFLLTLPESLVRELFHEARAQTLACHPFFLEIGAANPTMELQLCNKAASELYLLEHDVIFHGKQKGQGMYVLASGGAKYSQGTEFYHAESCWWSGSSGKDVCIAIVVASNWPSTVKPQ</sequence>
<dbReference type="InterPro" id="IPR018490">
    <property type="entry name" value="cNMP-bd_dom_sf"/>
</dbReference>
<gene>
    <name evidence="1" type="primary">Wrn</name>
    <name evidence="1" type="ORF">SPIL2461_LOCUS21340</name>
</gene>
<keyword evidence="2" id="KW-1185">Reference proteome</keyword>
<dbReference type="SUPFAM" id="SSF51206">
    <property type="entry name" value="cAMP-binding domain-like"/>
    <property type="match status" value="1"/>
</dbReference>
<dbReference type="AlphaFoldDB" id="A0A812XSC6"/>
<evidence type="ECO:0000313" key="1">
    <source>
        <dbReference type="EMBL" id="CAE7741418.1"/>
    </source>
</evidence>
<name>A0A812XSC6_SYMPI</name>
<proteinExistence type="predicted"/>
<reference evidence="1" key="1">
    <citation type="submission" date="2021-02" db="EMBL/GenBank/DDBJ databases">
        <authorList>
            <person name="Dougan E. K."/>
            <person name="Rhodes N."/>
            <person name="Thang M."/>
            <person name="Chan C."/>
        </authorList>
    </citation>
    <scope>NUCLEOTIDE SEQUENCE</scope>
</reference>
<organism evidence="1 2">
    <name type="scientific">Symbiodinium pilosum</name>
    <name type="common">Dinoflagellate</name>
    <dbReference type="NCBI Taxonomy" id="2952"/>
    <lineage>
        <taxon>Eukaryota</taxon>
        <taxon>Sar</taxon>
        <taxon>Alveolata</taxon>
        <taxon>Dinophyceae</taxon>
        <taxon>Suessiales</taxon>
        <taxon>Symbiodiniaceae</taxon>
        <taxon>Symbiodinium</taxon>
    </lineage>
</organism>
<dbReference type="EMBL" id="CAJNIZ010046156">
    <property type="protein sequence ID" value="CAE7741418.1"/>
    <property type="molecule type" value="Genomic_DNA"/>
</dbReference>
<dbReference type="OrthoDB" id="428745at2759"/>
<dbReference type="Proteomes" id="UP000649617">
    <property type="component" value="Unassembled WGS sequence"/>
</dbReference>